<dbReference type="InterPro" id="IPR015424">
    <property type="entry name" value="PyrdxlP-dep_Trfase"/>
</dbReference>
<dbReference type="EMBL" id="JRNH01000002">
    <property type="protein sequence ID" value="KGF21683.1"/>
    <property type="molecule type" value="Genomic_DNA"/>
</dbReference>
<dbReference type="InterPro" id="IPR015421">
    <property type="entry name" value="PyrdxlP-dep_Trfase_major"/>
</dbReference>
<evidence type="ECO:0000256" key="6">
    <source>
        <dbReference type="ARBA" id="ARBA00050776"/>
    </source>
</evidence>
<comment type="caution">
    <text evidence="9">The sequence shown here is derived from an EMBL/GenBank/DDBJ whole genome shotgun (WGS) entry which is preliminary data.</text>
</comment>
<comment type="similarity">
    <text evidence="2">Belongs to the class-V pyridoxal-phosphate-dependent aminotransferase family. Csd subfamily.</text>
</comment>
<name>A0A095YHD7_9MICC</name>
<dbReference type="Gene3D" id="3.40.640.10">
    <property type="entry name" value="Type I PLP-dependent aspartate aminotransferase-like (Major domain)"/>
    <property type="match status" value="1"/>
</dbReference>
<dbReference type="RefSeq" id="WP_035754347.1">
    <property type="nucleotide sequence ID" value="NZ_JRNH01000002.1"/>
</dbReference>
<dbReference type="PANTHER" id="PTHR43586">
    <property type="entry name" value="CYSTEINE DESULFURASE"/>
    <property type="match status" value="1"/>
</dbReference>
<comment type="cofactor">
    <cofactor evidence="1 7">
        <name>pyridoxal 5'-phosphate</name>
        <dbReference type="ChEBI" id="CHEBI:597326"/>
    </cofactor>
</comment>
<evidence type="ECO:0000313" key="9">
    <source>
        <dbReference type="EMBL" id="KGF21683.1"/>
    </source>
</evidence>
<evidence type="ECO:0000313" key="10">
    <source>
        <dbReference type="Proteomes" id="UP000053528"/>
    </source>
</evidence>
<dbReference type="Gene3D" id="3.90.1150.10">
    <property type="entry name" value="Aspartate Aminotransferase, domain 1"/>
    <property type="match status" value="1"/>
</dbReference>
<dbReference type="Proteomes" id="UP000053528">
    <property type="component" value="Unassembled WGS sequence"/>
</dbReference>
<proteinExistence type="inferred from homology"/>
<evidence type="ECO:0000256" key="1">
    <source>
        <dbReference type="ARBA" id="ARBA00001933"/>
    </source>
</evidence>
<dbReference type="PANTHER" id="PTHR43586:SF8">
    <property type="entry name" value="CYSTEINE DESULFURASE 1, CHLOROPLASTIC"/>
    <property type="match status" value="1"/>
</dbReference>
<sequence length="458" mass="49117">MTEHDVNTGFDVSTGSDVNTGFEVNAVRADFPILNRKAADGSGLIYLDSGATSQRPQQVMDAETDFVLGSNAAVKRGAHQLAEAATNAYEDARETIADFIGAASANEVVFTKNATEALNLVAYALGNGDDSTPPRLRVGPGDEILITEMEHHANLVPWQELARRTGATLRWVPLTDDFQLDLTDLETLLTERTKVFAFTHQSNVTGTINPVAKLVAAAKKVGALTVLDACQSVPHMPVDVQQLDVDFLAFSGHKMLAPTGIGVLWGRYELLKDLPPFMLGGSMIEIVTMEHTTYAEPPARFEAGTPPTAQAVALAAACDYLNALGMDNVAAHQAQLVERALTGLSRIDGLRIIGAGLNVPGDGEQGHGEDGTGNQSERHRTGAVAFSIEGLHPHDVGQALDSQGVLVRVGHHCAWPLHRRYGIHGSTRASFSVYNTVAEVDAFVEAVQKTIDYFNSFR</sequence>
<dbReference type="GO" id="GO:0006534">
    <property type="term" value="P:cysteine metabolic process"/>
    <property type="evidence" value="ECO:0007669"/>
    <property type="project" value="InterPro"/>
</dbReference>
<dbReference type="GO" id="GO:0030170">
    <property type="term" value="F:pyridoxal phosphate binding"/>
    <property type="evidence" value="ECO:0007669"/>
    <property type="project" value="InterPro"/>
</dbReference>
<organism evidence="9 10">
    <name type="scientific">Pseudoglutamicibacter albus DNF00011</name>
    <dbReference type="NCBI Taxonomy" id="1401063"/>
    <lineage>
        <taxon>Bacteria</taxon>
        <taxon>Bacillati</taxon>
        <taxon>Actinomycetota</taxon>
        <taxon>Actinomycetes</taxon>
        <taxon>Micrococcales</taxon>
        <taxon>Micrococcaceae</taxon>
        <taxon>Pseudoglutamicibacter</taxon>
    </lineage>
</organism>
<comment type="catalytic activity">
    <reaction evidence="6">
        <text>(sulfur carrier)-H + L-cysteine = (sulfur carrier)-SH + L-alanine</text>
        <dbReference type="Rhea" id="RHEA:43892"/>
        <dbReference type="Rhea" id="RHEA-COMP:14737"/>
        <dbReference type="Rhea" id="RHEA-COMP:14739"/>
        <dbReference type="ChEBI" id="CHEBI:29917"/>
        <dbReference type="ChEBI" id="CHEBI:35235"/>
        <dbReference type="ChEBI" id="CHEBI:57972"/>
        <dbReference type="ChEBI" id="CHEBI:64428"/>
        <dbReference type="EC" id="2.8.1.7"/>
    </reaction>
</comment>
<dbReference type="SUPFAM" id="SSF53383">
    <property type="entry name" value="PLP-dependent transferases"/>
    <property type="match status" value="1"/>
</dbReference>
<accession>A0A095YHD7</accession>
<feature type="domain" description="Aminotransferase class V" evidence="8">
    <location>
        <begin position="375"/>
        <end position="443"/>
    </location>
</feature>
<evidence type="ECO:0000256" key="3">
    <source>
        <dbReference type="ARBA" id="ARBA00012239"/>
    </source>
</evidence>
<dbReference type="Pfam" id="PF00266">
    <property type="entry name" value="Aminotran_5"/>
    <property type="match status" value="2"/>
</dbReference>
<dbReference type="InterPro" id="IPR000192">
    <property type="entry name" value="Aminotrans_V_dom"/>
</dbReference>
<keyword evidence="4" id="KW-0808">Transferase</keyword>
<evidence type="ECO:0000256" key="2">
    <source>
        <dbReference type="ARBA" id="ARBA00010447"/>
    </source>
</evidence>
<dbReference type="PROSITE" id="PS00595">
    <property type="entry name" value="AA_TRANSFER_CLASS_5"/>
    <property type="match status" value="1"/>
</dbReference>
<protein>
    <recommendedName>
        <fullName evidence="3">cysteine desulfurase</fullName>
        <ecNumber evidence="3">2.8.1.7</ecNumber>
    </recommendedName>
</protein>
<evidence type="ECO:0000256" key="4">
    <source>
        <dbReference type="ARBA" id="ARBA00022679"/>
    </source>
</evidence>
<dbReference type="InterPro" id="IPR010970">
    <property type="entry name" value="Cys_dSase_SufS"/>
</dbReference>
<reference evidence="9 10" key="1">
    <citation type="submission" date="2014-07" db="EMBL/GenBank/DDBJ databases">
        <authorList>
            <person name="McCorrison J."/>
            <person name="Sanka R."/>
            <person name="Torralba M."/>
            <person name="Gillis M."/>
            <person name="Haft D.H."/>
            <person name="Methe B."/>
            <person name="Sutton G."/>
            <person name="Nelson K.E."/>
        </authorList>
    </citation>
    <scope>NUCLEOTIDE SEQUENCE [LARGE SCALE GENOMIC DNA]</scope>
    <source>
        <strain evidence="9 10">DNF00011</strain>
    </source>
</reference>
<evidence type="ECO:0000256" key="5">
    <source>
        <dbReference type="ARBA" id="ARBA00022898"/>
    </source>
</evidence>
<dbReference type="EC" id="2.8.1.7" evidence="3"/>
<dbReference type="AlphaFoldDB" id="A0A095YHD7"/>
<dbReference type="CDD" id="cd06453">
    <property type="entry name" value="SufS_like"/>
    <property type="match status" value="1"/>
</dbReference>
<dbReference type="GO" id="GO:0031071">
    <property type="term" value="F:cysteine desulfurase activity"/>
    <property type="evidence" value="ECO:0007669"/>
    <property type="project" value="UniProtKB-EC"/>
</dbReference>
<evidence type="ECO:0000256" key="7">
    <source>
        <dbReference type="RuleBase" id="RU004504"/>
    </source>
</evidence>
<feature type="domain" description="Aminotransferase class V" evidence="8">
    <location>
        <begin position="45"/>
        <end position="354"/>
    </location>
</feature>
<keyword evidence="5" id="KW-0663">Pyridoxal phosphate</keyword>
<gene>
    <name evidence="9" type="ORF">HMPREF2128_00445</name>
</gene>
<dbReference type="InterPro" id="IPR020578">
    <property type="entry name" value="Aminotrans_V_PyrdxlP_BS"/>
</dbReference>
<evidence type="ECO:0000259" key="8">
    <source>
        <dbReference type="Pfam" id="PF00266"/>
    </source>
</evidence>
<dbReference type="InterPro" id="IPR015422">
    <property type="entry name" value="PyrdxlP-dep_Trfase_small"/>
</dbReference>